<evidence type="ECO:0000256" key="3">
    <source>
        <dbReference type="ARBA" id="ARBA00022448"/>
    </source>
</evidence>
<dbReference type="FunFam" id="1.20.1560.10:FF:000121">
    <property type="entry name" value="ABC transporter B family member 9"/>
    <property type="match status" value="1"/>
</dbReference>
<dbReference type="PROSITE" id="PS00211">
    <property type="entry name" value="ABC_TRANSPORTER_1"/>
    <property type="match status" value="2"/>
</dbReference>
<dbReference type="PANTHER" id="PTHR43394">
    <property type="entry name" value="ATP-DEPENDENT PERMEASE MDL1, MITOCHONDRIAL"/>
    <property type="match status" value="1"/>
</dbReference>
<evidence type="ECO:0000256" key="4">
    <source>
        <dbReference type="ARBA" id="ARBA00022692"/>
    </source>
</evidence>
<feature type="transmembrane region" description="Helical" evidence="11">
    <location>
        <begin position="174"/>
        <end position="197"/>
    </location>
</feature>
<evidence type="ECO:0000256" key="7">
    <source>
        <dbReference type="ARBA" id="ARBA00022840"/>
    </source>
</evidence>
<evidence type="ECO:0000256" key="6">
    <source>
        <dbReference type="ARBA" id="ARBA00022741"/>
    </source>
</evidence>
<feature type="transmembrane region" description="Helical" evidence="11">
    <location>
        <begin position="247"/>
        <end position="267"/>
    </location>
</feature>
<feature type="transmembrane region" description="Helical" evidence="11">
    <location>
        <begin position="905"/>
        <end position="924"/>
    </location>
</feature>
<feature type="transmembrane region" description="Helical" evidence="11">
    <location>
        <begin position="386"/>
        <end position="406"/>
    </location>
</feature>
<dbReference type="CDD" id="cd03249">
    <property type="entry name" value="ABC_MTABC3_MDL1_MDL2"/>
    <property type="match status" value="2"/>
</dbReference>
<feature type="compositionally biased region" description="Basic and acidic residues" evidence="10">
    <location>
        <begin position="65"/>
        <end position="74"/>
    </location>
</feature>
<dbReference type="InterPro" id="IPR039421">
    <property type="entry name" value="Type_1_exporter"/>
</dbReference>
<feature type="domain" description="ABC transporter" evidence="12">
    <location>
        <begin position="1082"/>
        <end position="1327"/>
    </location>
</feature>
<dbReference type="Pfam" id="PF00664">
    <property type="entry name" value="ABC_membrane"/>
    <property type="match status" value="2"/>
</dbReference>
<dbReference type="PROSITE" id="PS50929">
    <property type="entry name" value="ABC_TM1F"/>
    <property type="match status" value="2"/>
</dbReference>
<evidence type="ECO:0000256" key="11">
    <source>
        <dbReference type="SAM" id="Phobius"/>
    </source>
</evidence>
<feature type="region of interest" description="Disordered" evidence="10">
    <location>
        <begin position="54"/>
        <end position="80"/>
    </location>
</feature>
<feature type="transmembrane region" description="Helical" evidence="11">
    <location>
        <begin position="98"/>
        <end position="122"/>
    </location>
</feature>
<keyword evidence="6" id="KW-0547">Nucleotide-binding</keyword>
<dbReference type="InterPro" id="IPR036640">
    <property type="entry name" value="ABC1_TM_sf"/>
</dbReference>
<reference evidence="14 15" key="1">
    <citation type="submission" date="2024-03" db="EMBL/GenBank/DDBJ databases">
        <title>The genome assembly and annotation of the cricket Gryllus longicercus Weissman &amp; Gray.</title>
        <authorList>
            <person name="Szrajer S."/>
            <person name="Gray D."/>
            <person name="Ylla G."/>
        </authorList>
    </citation>
    <scope>NUCLEOTIDE SEQUENCE [LARGE SCALE GENOMIC DNA]</scope>
    <source>
        <strain evidence="14">DAG 2021-001</strain>
        <tissue evidence="14">Whole body minus gut</tissue>
    </source>
</reference>
<keyword evidence="4 11" id="KW-0812">Transmembrane</keyword>
<dbReference type="Gene3D" id="1.20.1560.10">
    <property type="entry name" value="ABC transporter type 1, transmembrane domain"/>
    <property type="match status" value="1"/>
</dbReference>
<dbReference type="InterPro" id="IPR017871">
    <property type="entry name" value="ABC_transporter-like_CS"/>
</dbReference>
<feature type="compositionally biased region" description="Basic and acidic residues" evidence="10">
    <location>
        <begin position="1"/>
        <end position="18"/>
    </location>
</feature>
<dbReference type="GO" id="GO:0016887">
    <property type="term" value="F:ATP hydrolysis activity"/>
    <property type="evidence" value="ECO:0007669"/>
    <property type="project" value="InterPro"/>
</dbReference>
<comment type="subcellular location">
    <subcellularLocation>
        <location evidence="1">Membrane</location>
        <topology evidence="1">Multi-pass membrane protein</topology>
    </subcellularLocation>
</comment>
<evidence type="ECO:0000256" key="1">
    <source>
        <dbReference type="ARBA" id="ARBA00004141"/>
    </source>
</evidence>
<evidence type="ECO:0000313" key="14">
    <source>
        <dbReference type="EMBL" id="KAK7863891.1"/>
    </source>
</evidence>
<dbReference type="PANTHER" id="PTHR43394:SF27">
    <property type="entry name" value="ATP-DEPENDENT TRANSLOCASE ABCB1-LIKE"/>
    <property type="match status" value="1"/>
</dbReference>
<organism evidence="14 15">
    <name type="scientific">Gryllus longicercus</name>
    <dbReference type="NCBI Taxonomy" id="2509291"/>
    <lineage>
        <taxon>Eukaryota</taxon>
        <taxon>Metazoa</taxon>
        <taxon>Ecdysozoa</taxon>
        <taxon>Arthropoda</taxon>
        <taxon>Hexapoda</taxon>
        <taxon>Insecta</taxon>
        <taxon>Pterygota</taxon>
        <taxon>Neoptera</taxon>
        <taxon>Polyneoptera</taxon>
        <taxon>Orthoptera</taxon>
        <taxon>Ensifera</taxon>
        <taxon>Gryllidea</taxon>
        <taxon>Grylloidea</taxon>
        <taxon>Gryllidae</taxon>
        <taxon>Gryllinae</taxon>
        <taxon>Gryllus</taxon>
    </lineage>
</organism>
<dbReference type="PROSITE" id="PS50893">
    <property type="entry name" value="ABC_TRANSPORTER_2"/>
    <property type="match status" value="2"/>
</dbReference>
<keyword evidence="8 11" id="KW-1133">Transmembrane helix</keyword>
<accession>A0AAN9VJD1</accession>
<dbReference type="EMBL" id="JAZDUA010000217">
    <property type="protein sequence ID" value="KAK7863891.1"/>
    <property type="molecule type" value="Genomic_DNA"/>
</dbReference>
<evidence type="ECO:0000256" key="5">
    <source>
        <dbReference type="ARBA" id="ARBA00022737"/>
    </source>
</evidence>
<feature type="transmembrane region" description="Helical" evidence="11">
    <location>
        <begin position="273"/>
        <end position="290"/>
    </location>
</feature>
<dbReference type="FunFam" id="3.40.50.300:FF:000916">
    <property type="entry name" value="ABC transporter B family member 9"/>
    <property type="match status" value="1"/>
</dbReference>
<evidence type="ECO:0000313" key="15">
    <source>
        <dbReference type="Proteomes" id="UP001378592"/>
    </source>
</evidence>
<keyword evidence="15" id="KW-1185">Reference proteome</keyword>
<keyword evidence="9 11" id="KW-0472">Membrane</keyword>
<dbReference type="CDD" id="cd18577">
    <property type="entry name" value="ABC_6TM_Pgp_ABCB1_D1_like"/>
    <property type="match status" value="1"/>
</dbReference>
<feature type="domain" description="ABC transmembrane type-1" evidence="13">
    <location>
        <begin position="103"/>
        <end position="414"/>
    </location>
</feature>
<comment type="caution">
    <text evidence="14">The sequence shown here is derived from an EMBL/GenBank/DDBJ whole genome shotgun (WGS) entry which is preliminary data.</text>
</comment>
<dbReference type="Proteomes" id="UP001378592">
    <property type="component" value="Unassembled WGS sequence"/>
</dbReference>
<evidence type="ECO:0000259" key="12">
    <source>
        <dbReference type="PROSITE" id="PS50893"/>
    </source>
</evidence>
<dbReference type="FunFam" id="3.40.50.300:FF:000205">
    <property type="entry name" value="ABC transporter B family member 4"/>
    <property type="match status" value="1"/>
</dbReference>
<dbReference type="InterPro" id="IPR027417">
    <property type="entry name" value="P-loop_NTPase"/>
</dbReference>
<proteinExistence type="inferred from homology"/>
<evidence type="ECO:0000256" key="10">
    <source>
        <dbReference type="SAM" id="MobiDB-lite"/>
    </source>
</evidence>
<feature type="domain" description="ABC transporter" evidence="12">
    <location>
        <begin position="449"/>
        <end position="685"/>
    </location>
</feature>
<feature type="region of interest" description="Disordered" evidence="10">
    <location>
        <begin position="1"/>
        <end position="39"/>
    </location>
</feature>
<dbReference type="SMART" id="SM00382">
    <property type="entry name" value="AAA"/>
    <property type="match status" value="2"/>
</dbReference>
<dbReference type="Pfam" id="PF00005">
    <property type="entry name" value="ABC_tran"/>
    <property type="match status" value="2"/>
</dbReference>
<dbReference type="CDD" id="cd18578">
    <property type="entry name" value="ABC_6TM_Pgp_ABCB1_D2_like"/>
    <property type="match status" value="1"/>
</dbReference>
<feature type="transmembrane region" description="Helical" evidence="11">
    <location>
        <begin position="758"/>
        <end position="782"/>
    </location>
</feature>
<name>A0AAN9VJD1_9ORTH</name>
<sequence length="1330" mass="145729">MARREAKDSAAADARELQPLRGAPAKAKEERANGAQAAEAQSLLGAGGAAVKVLPAGDARPSRSTKGEKKKKSEEEFDPTQGKSGLIGLFRYASCGDIVILTIGLVFATAHGASLPALALIFGQMTNTFIQQFKADKIILTEEIASPWAKNETDPDKLEEFDDLKQTMSQFSIYYLYIGIGVLVAAFIQTLCWEMACERQVYRMRQMFFSQMLRQDISWYDQNQSGDLTTKLSDDLERIREGIGCKFSMVLQYTATFFSGLGVGLYANWQLTLVILGVSPLLIGTSGYMAKVSASSAAREQLKYSLAGGIAEEVLSNIRTVAAFGGQLKAVMLYENGLDEGRKLAMRKYYILAVGIGLVFFVTYGAYGLAFWYGSQMIGTGEATPGSVFTVFFSVMAGAFSLGNALPFVNAVSTALGAASTVFAVIDRVPEIDPYDKKGQKPQKVQGHIIFQNVTFQYPTRPEIKVLKDFNVDIKPGQTIALVGSSGAGKSTVVGLLLRFYNLTQGKILLDGVDLHTLNLEWLRKQIGVVSQEPVLFGVSILDNIKYGNDDVSFTDVVAAAKLSNAHDFISSMPQGYDTMVGTCGAQLSGGQKQRIAIARALVRNPKILLLDEATSALDAQSEGVVQSALDQAMEGRTTIVIAHRLSTIRNANVIYALKDGSVVEHGTHMELLMMKGLYYSLVQAQSFHDADEDGIVRDNKSDPDSFMDKSSEHRHSSVSSVAFSSGGEDLRKQMELEPVSPDDANMARLFKLNSPEWVPLLLGCIGCMATGAVMPVFAYFYGEVFATFTLTGEELYEAARFWSGMFCVLAVASGFSFWLQCTFMTCAAEKLVMRLRLKAFQNILTQAVGWFDMETSAPGRLITRLARDAPLIKSASGLRAGQMLGALVTLAAALAIAFCHGWKLALLLLVAVPILAGAAYQQMMILRRTQRRDAELLEEAGKVASESIQNIRTVQALGKESLFVDLYMEKLIEPYKEARKQALVYSIIFGFSQTVIYMMYAAAFRFGSYLIEIGDMEPTNVYRVFFALAFCAASIGQTSAYLQDYTKAKMAAALMFQLMDRKTDISINPIMGIKPKILGKVLFRNVHFQYPNRPNVSVLRGLNLSVETGKTLALVGSSGCGKSTVVSLLERFYDPTSGIVQVDGFDIKTLNLPYLRKHIGLVTQEPTLFDCSIWENIAYGVISDDPSCSDSDKLMPQIIQAARKANIHDFISNLPNGYDTKVGERGTQLSGGQKQRIAIARALIRDPKILLLDEATSALDMQSEKIVQEALDQARQGRTSIVIAHRLSTIQNADCIAVIHRGRVVEQGSHEELMALKGRYYKLVERQTL</sequence>
<comment type="similarity">
    <text evidence="2">Belongs to the ABC transporter superfamily. ABCB family. Multidrug resistance exporter (TC 3.A.1.201) subfamily.</text>
</comment>
<keyword evidence="5" id="KW-0677">Repeat</keyword>
<dbReference type="FunFam" id="1.20.1560.10:FF:000018">
    <property type="entry name" value="ATP-binding cassette subfamily B member 11"/>
    <property type="match status" value="1"/>
</dbReference>
<dbReference type="InterPro" id="IPR003593">
    <property type="entry name" value="AAA+_ATPase"/>
</dbReference>
<dbReference type="GO" id="GO:0090374">
    <property type="term" value="P:oligopeptide export from mitochondrion"/>
    <property type="evidence" value="ECO:0007669"/>
    <property type="project" value="TreeGrafter"/>
</dbReference>
<protein>
    <submittedName>
        <fullName evidence="14">Uncharacterized protein</fullName>
    </submittedName>
</protein>
<feature type="transmembrane region" description="Helical" evidence="11">
    <location>
        <begin position="1023"/>
        <end position="1043"/>
    </location>
</feature>
<dbReference type="InterPro" id="IPR011527">
    <property type="entry name" value="ABC1_TM_dom"/>
</dbReference>
<dbReference type="GO" id="GO:0015421">
    <property type="term" value="F:ABC-type oligopeptide transporter activity"/>
    <property type="evidence" value="ECO:0007669"/>
    <property type="project" value="TreeGrafter"/>
</dbReference>
<evidence type="ECO:0000256" key="9">
    <source>
        <dbReference type="ARBA" id="ARBA00023136"/>
    </source>
</evidence>
<dbReference type="SUPFAM" id="SSF90123">
    <property type="entry name" value="ABC transporter transmembrane region"/>
    <property type="match status" value="2"/>
</dbReference>
<feature type="transmembrane region" description="Helical" evidence="11">
    <location>
        <begin position="983"/>
        <end position="1003"/>
    </location>
</feature>
<evidence type="ECO:0000259" key="13">
    <source>
        <dbReference type="PROSITE" id="PS50929"/>
    </source>
</evidence>
<feature type="transmembrane region" description="Helical" evidence="11">
    <location>
        <begin position="349"/>
        <end position="374"/>
    </location>
</feature>
<keyword evidence="7" id="KW-0067">ATP-binding</keyword>
<feature type="domain" description="ABC transmembrane type-1" evidence="13">
    <location>
        <begin position="762"/>
        <end position="1048"/>
    </location>
</feature>
<dbReference type="GO" id="GO:0005743">
    <property type="term" value="C:mitochondrial inner membrane"/>
    <property type="evidence" value="ECO:0007669"/>
    <property type="project" value="TreeGrafter"/>
</dbReference>
<keyword evidence="3" id="KW-0813">Transport</keyword>
<dbReference type="InterPro" id="IPR003439">
    <property type="entry name" value="ABC_transporter-like_ATP-bd"/>
</dbReference>
<evidence type="ECO:0000256" key="8">
    <source>
        <dbReference type="ARBA" id="ARBA00022989"/>
    </source>
</evidence>
<dbReference type="GO" id="GO:0005524">
    <property type="term" value="F:ATP binding"/>
    <property type="evidence" value="ECO:0007669"/>
    <property type="project" value="UniProtKB-KW"/>
</dbReference>
<evidence type="ECO:0000256" key="2">
    <source>
        <dbReference type="ARBA" id="ARBA00007577"/>
    </source>
</evidence>
<feature type="transmembrane region" description="Helical" evidence="11">
    <location>
        <begin position="881"/>
        <end position="899"/>
    </location>
</feature>
<dbReference type="Gene3D" id="3.40.50.300">
    <property type="entry name" value="P-loop containing nucleotide triphosphate hydrolases"/>
    <property type="match status" value="2"/>
</dbReference>
<gene>
    <name evidence="14" type="ORF">R5R35_007224</name>
</gene>
<feature type="transmembrane region" description="Helical" evidence="11">
    <location>
        <begin position="802"/>
        <end position="829"/>
    </location>
</feature>
<dbReference type="SUPFAM" id="SSF52540">
    <property type="entry name" value="P-loop containing nucleoside triphosphate hydrolases"/>
    <property type="match status" value="2"/>
</dbReference>